<accession>A0A0P0WXL3</accession>
<keyword evidence="2" id="KW-1185">Reference proteome</keyword>
<protein>
    <submittedName>
        <fullName evidence="1">Os06g0526350 protein</fullName>
    </submittedName>
</protein>
<dbReference type="PaxDb" id="39947-A0A0P0WXL3"/>
<evidence type="ECO:0000313" key="1">
    <source>
        <dbReference type="EMBL" id="BAS98037.1"/>
    </source>
</evidence>
<name>A0A0P0WXL3_ORYSJ</name>
<sequence length="85" mass="9660">MQQRRSTVRWLEQRRMHSPAHCIDDNGSPSCGDLTCILLFHSPVFPFLLCYSVKIKPWSCLHRRTISLAVVPPRDSSLHATASCP</sequence>
<reference evidence="2" key="1">
    <citation type="journal article" date="2005" name="Nature">
        <title>The map-based sequence of the rice genome.</title>
        <authorList>
            <consortium name="International rice genome sequencing project (IRGSP)"/>
            <person name="Matsumoto T."/>
            <person name="Wu J."/>
            <person name="Kanamori H."/>
            <person name="Katayose Y."/>
            <person name="Fujisawa M."/>
            <person name="Namiki N."/>
            <person name="Mizuno H."/>
            <person name="Yamamoto K."/>
            <person name="Antonio B.A."/>
            <person name="Baba T."/>
            <person name="Sakata K."/>
            <person name="Nagamura Y."/>
            <person name="Aoki H."/>
            <person name="Arikawa K."/>
            <person name="Arita K."/>
            <person name="Bito T."/>
            <person name="Chiden Y."/>
            <person name="Fujitsuka N."/>
            <person name="Fukunaka R."/>
            <person name="Hamada M."/>
            <person name="Harada C."/>
            <person name="Hayashi A."/>
            <person name="Hijishita S."/>
            <person name="Honda M."/>
            <person name="Hosokawa S."/>
            <person name="Ichikawa Y."/>
            <person name="Idonuma A."/>
            <person name="Iijima M."/>
            <person name="Ikeda M."/>
            <person name="Ikeno M."/>
            <person name="Ito K."/>
            <person name="Ito S."/>
            <person name="Ito T."/>
            <person name="Ito Y."/>
            <person name="Ito Y."/>
            <person name="Iwabuchi A."/>
            <person name="Kamiya K."/>
            <person name="Karasawa W."/>
            <person name="Kurita K."/>
            <person name="Katagiri S."/>
            <person name="Kikuta A."/>
            <person name="Kobayashi H."/>
            <person name="Kobayashi N."/>
            <person name="Machita K."/>
            <person name="Maehara T."/>
            <person name="Masukawa M."/>
            <person name="Mizubayashi T."/>
            <person name="Mukai Y."/>
            <person name="Nagasaki H."/>
            <person name="Nagata Y."/>
            <person name="Naito S."/>
            <person name="Nakashima M."/>
            <person name="Nakama Y."/>
            <person name="Nakamichi Y."/>
            <person name="Nakamura M."/>
            <person name="Meguro A."/>
            <person name="Negishi M."/>
            <person name="Ohta I."/>
            <person name="Ohta T."/>
            <person name="Okamoto M."/>
            <person name="Ono N."/>
            <person name="Saji S."/>
            <person name="Sakaguchi M."/>
            <person name="Sakai K."/>
            <person name="Shibata M."/>
            <person name="Shimokawa T."/>
            <person name="Song J."/>
            <person name="Takazaki Y."/>
            <person name="Terasawa K."/>
            <person name="Tsugane M."/>
            <person name="Tsuji K."/>
            <person name="Ueda S."/>
            <person name="Waki K."/>
            <person name="Yamagata H."/>
            <person name="Yamamoto M."/>
            <person name="Yamamoto S."/>
            <person name="Yamane H."/>
            <person name="Yoshiki S."/>
            <person name="Yoshihara R."/>
            <person name="Yukawa K."/>
            <person name="Zhong H."/>
            <person name="Yano M."/>
            <person name="Yuan Q."/>
            <person name="Ouyang S."/>
            <person name="Liu J."/>
            <person name="Jones K.M."/>
            <person name="Gansberger K."/>
            <person name="Moffat K."/>
            <person name="Hill J."/>
            <person name="Bera J."/>
            <person name="Fadrosh D."/>
            <person name="Jin S."/>
            <person name="Johri S."/>
            <person name="Kim M."/>
            <person name="Overton L."/>
            <person name="Reardon M."/>
            <person name="Tsitrin T."/>
            <person name="Vuong H."/>
            <person name="Weaver B."/>
            <person name="Ciecko A."/>
            <person name="Tallon L."/>
            <person name="Jackson J."/>
            <person name="Pai G."/>
            <person name="Aken S.V."/>
            <person name="Utterback T."/>
            <person name="Reidmuller S."/>
            <person name="Feldblyum T."/>
            <person name="Hsiao J."/>
            <person name="Zismann V."/>
            <person name="Iobst S."/>
            <person name="de Vazeille A.R."/>
            <person name="Buell C.R."/>
            <person name="Ying K."/>
            <person name="Li Y."/>
            <person name="Lu T."/>
            <person name="Huang Y."/>
            <person name="Zhao Q."/>
            <person name="Feng Q."/>
            <person name="Zhang L."/>
            <person name="Zhu J."/>
            <person name="Weng Q."/>
            <person name="Mu J."/>
            <person name="Lu Y."/>
            <person name="Fan D."/>
            <person name="Liu Y."/>
            <person name="Guan J."/>
            <person name="Zhang Y."/>
            <person name="Yu S."/>
            <person name="Liu X."/>
            <person name="Zhang Y."/>
            <person name="Hong G."/>
            <person name="Han B."/>
            <person name="Choisne N."/>
            <person name="Demange N."/>
            <person name="Orjeda G."/>
            <person name="Samain S."/>
            <person name="Cattolico L."/>
            <person name="Pelletier E."/>
            <person name="Couloux A."/>
            <person name="Segurens B."/>
            <person name="Wincker P."/>
            <person name="D'Hont A."/>
            <person name="Scarpelli C."/>
            <person name="Weissenbach J."/>
            <person name="Salanoubat M."/>
            <person name="Quetier F."/>
            <person name="Yu Y."/>
            <person name="Kim H.R."/>
            <person name="Rambo T."/>
            <person name="Currie J."/>
            <person name="Collura K."/>
            <person name="Luo M."/>
            <person name="Yang T."/>
            <person name="Ammiraju J.S.S."/>
            <person name="Engler F."/>
            <person name="Soderlund C."/>
            <person name="Wing R.A."/>
            <person name="Palmer L.E."/>
            <person name="de la Bastide M."/>
            <person name="Spiegel L."/>
            <person name="Nascimento L."/>
            <person name="Zutavern T."/>
            <person name="O'Shaughnessy A."/>
            <person name="Dike S."/>
            <person name="Dedhia N."/>
            <person name="Preston R."/>
            <person name="Balija V."/>
            <person name="McCombie W.R."/>
            <person name="Chow T."/>
            <person name="Chen H."/>
            <person name="Chung M."/>
            <person name="Chen C."/>
            <person name="Shaw J."/>
            <person name="Wu H."/>
            <person name="Hsiao K."/>
            <person name="Chao Y."/>
            <person name="Chu M."/>
            <person name="Cheng C."/>
            <person name="Hour A."/>
            <person name="Lee P."/>
            <person name="Lin S."/>
            <person name="Lin Y."/>
            <person name="Liou J."/>
            <person name="Liu S."/>
            <person name="Hsing Y."/>
            <person name="Raghuvanshi S."/>
            <person name="Mohanty A."/>
            <person name="Bharti A.K."/>
            <person name="Gaur A."/>
            <person name="Gupta V."/>
            <person name="Kumar D."/>
            <person name="Ravi V."/>
            <person name="Vij S."/>
            <person name="Kapur A."/>
            <person name="Khurana P."/>
            <person name="Khurana P."/>
            <person name="Khurana J.P."/>
            <person name="Tyagi A.K."/>
            <person name="Gaikwad K."/>
            <person name="Singh A."/>
            <person name="Dalal V."/>
            <person name="Srivastava S."/>
            <person name="Dixit A."/>
            <person name="Pal A.K."/>
            <person name="Ghazi I.A."/>
            <person name="Yadav M."/>
            <person name="Pandit A."/>
            <person name="Bhargava A."/>
            <person name="Sureshbabu K."/>
            <person name="Batra K."/>
            <person name="Sharma T.R."/>
            <person name="Mohapatra T."/>
            <person name="Singh N.K."/>
            <person name="Messing J."/>
            <person name="Nelson A.B."/>
            <person name="Fuks G."/>
            <person name="Kavchok S."/>
            <person name="Keizer G."/>
            <person name="Linton E."/>
            <person name="Llaca V."/>
            <person name="Song R."/>
            <person name="Tanyolac B."/>
            <person name="Young S."/>
            <person name="Ho-Il K."/>
            <person name="Hahn J.H."/>
            <person name="Sangsakoo G."/>
            <person name="Vanavichit A."/>
            <person name="de Mattos Luiz.A.T."/>
            <person name="Zimmer P.D."/>
            <person name="Malone G."/>
            <person name="Dellagostin O."/>
            <person name="de Oliveira A.C."/>
            <person name="Bevan M."/>
            <person name="Bancroft I."/>
            <person name="Minx P."/>
            <person name="Cordum H."/>
            <person name="Wilson R."/>
            <person name="Cheng Z."/>
            <person name="Jin W."/>
            <person name="Jiang J."/>
            <person name="Leong S.A."/>
            <person name="Iwama H."/>
            <person name="Gojobori T."/>
            <person name="Itoh T."/>
            <person name="Niimura Y."/>
            <person name="Fujii Y."/>
            <person name="Habara T."/>
            <person name="Sakai H."/>
            <person name="Sato Y."/>
            <person name="Wilson G."/>
            <person name="Kumar K."/>
            <person name="McCouch S."/>
            <person name="Juretic N."/>
            <person name="Hoen D."/>
            <person name="Wright S."/>
            <person name="Bruskiewich R."/>
            <person name="Bureau T."/>
            <person name="Miyao A."/>
            <person name="Hirochika H."/>
            <person name="Nishikawa T."/>
            <person name="Kadowaki K."/>
            <person name="Sugiura M."/>
            <person name="Burr B."/>
            <person name="Sasaki T."/>
        </authorList>
    </citation>
    <scope>NUCLEOTIDE SEQUENCE [LARGE SCALE GENOMIC DNA]</scope>
    <source>
        <strain evidence="2">cv. Nipponbare</strain>
    </source>
</reference>
<proteinExistence type="predicted"/>
<reference evidence="1 2" key="3">
    <citation type="journal article" date="2013" name="Rice">
        <title>Improvement of the Oryza sativa Nipponbare reference genome using next generation sequence and optical map data.</title>
        <authorList>
            <person name="Kawahara Y."/>
            <person name="de la Bastide M."/>
            <person name="Hamilton J.P."/>
            <person name="Kanamori H."/>
            <person name="McCombie W.R."/>
            <person name="Ouyang S."/>
            <person name="Schwartz D.C."/>
            <person name="Tanaka T."/>
            <person name="Wu J."/>
            <person name="Zhou S."/>
            <person name="Childs K.L."/>
            <person name="Davidson R.M."/>
            <person name="Lin H."/>
            <person name="Quesada-Ocampo L."/>
            <person name="Vaillancourt B."/>
            <person name="Sakai H."/>
            <person name="Lee S.S."/>
            <person name="Kim J."/>
            <person name="Numa H."/>
            <person name="Itoh T."/>
            <person name="Buell C.R."/>
            <person name="Matsumoto T."/>
        </authorList>
    </citation>
    <scope>NUCLEOTIDE SEQUENCE [LARGE SCALE GENOMIC DNA]</scope>
    <source>
        <strain evidence="2">cv. Nipponbare</strain>
    </source>
</reference>
<organism evidence="1 2">
    <name type="scientific">Oryza sativa subsp. japonica</name>
    <name type="common">Rice</name>
    <dbReference type="NCBI Taxonomy" id="39947"/>
    <lineage>
        <taxon>Eukaryota</taxon>
        <taxon>Viridiplantae</taxon>
        <taxon>Streptophyta</taxon>
        <taxon>Embryophyta</taxon>
        <taxon>Tracheophyta</taxon>
        <taxon>Spermatophyta</taxon>
        <taxon>Magnoliopsida</taxon>
        <taxon>Liliopsida</taxon>
        <taxon>Poales</taxon>
        <taxon>Poaceae</taxon>
        <taxon>BOP clade</taxon>
        <taxon>Oryzoideae</taxon>
        <taxon>Oryzeae</taxon>
        <taxon>Oryzinae</taxon>
        <taxon>Oryza</taxon>
        <taxon>Oryza sativa</taxon>
    </lineage>
</organism>
<dbReference type="AlphaFoldDB" id="A0A0P0WXL3"/>
<dbReference type="Gramene" id="Os06t0526350-01">
    <property type="protein sequence ID" value="Os06t0526350-01"/>
    <property type="gene ID" value="Os06g0526350"/>
</dbReference>
<gene>
    <name evidence="1" type="ordered locus">Os06g0526350</name>
    <name evidence="1" type="ORF">OSNPB_060526350</name>
</gene>
<reference evidence="1 2" key="2">
    <citation type="journal article" date="2013" name="Plant Cell Physiol.">
        <title>Rice Annotation Project Database (RAP-DB): an integrative and interactive database for rice genomics.</title>
        <authorList>
            <person name="Sakai H."/>
            <person name="Lee S.S."/>
            <person name="Tanaka T."/>
            <person name="Numa H."/>
            <person name="Kim J."/>
            <person name="Kawahara Y."/>
            <person name="Wakimoto H."/>
            <person name="Yang C.C."/>
            <person name="Iwamoto M."/>
            <person name="Abe T."/>
            <person name="Yamada Y."/>
            <person name="Muto A."/>
            <person name="Inokuchi H."/>
            <person name="Ikemura T."/>
            <person name="Matsumoto T."/>
            <person name="Sasaki T."/>
            <person name="Itoh T."/>
        </authorList>
    </citation>
    <scope>NUCLEOTIDE SEQUENCE [LARGE SCALE GENOMIC DNA]</scope>
    <source>
        <strain evidence="2">cv. Nipponbare</strain>
    </source>
</reference>
<dbReference type="InParanoid" id="A0A0P0WXL3"/>
<dbReference type="EMBL" id="AP014962">
    <property type="protein sequence ID" value="BAS98037.1"/>
    <property type="molecule type" value="Genomic_DNA"/>
</dbReference>
<dbReference type="Proteomes" id="UP000059680">
    <property type="component" value="Chromosome 6"/>
</dbReference>
<evidence type="ECO:0000313" key="2">
    <source>
        <dbReference type="Proteomes" id="UP000059680"/>
    </source>
</evidence>